<keyword evidence="1" id="KW-0812">Transmembrane</keyword>
<feature type="transmembrane region" description="Helical" evidence="1">
    <location>
        <begin position="12"/>
        <end position="32"/>
    </location>
</feature>
<comment type="caution">
    <text evidence="2">The sequence shown here is derived from an EMBL/GenBank/DDBJ whole genome shotgun (WGS) entry which is preliminary data.</text>
</comment>
<keyword evidence="1" id="KW-1133">Transmembrane helix</keyword>
<sequence length="67" mass="7660">MRNKRFSWKHTFVALAISFVVCLLIVVVMTTATKRDLPEFFLRYLPAEISVPIVLAAAMGFTNMRNL</sequence>
<keyword evidence="1" id="KW-0472">Membrane</keyword>
<dbReference type="Proteomes" id="UP000193208">
    <property type="component" value="Unassembled WGS sequence"/>
</dbReference>
<dbReference type="EMBL" id="LNKI01000003">
    <property type="protein sequence ID" value="OSH00051.1"/>
    <property type="molecule type" value="Genomic_DNA"/>
</dbReference>
<protein>
    <submittedName>
        <fullName evidence="2">Uncharacterized protein</fullName>
    </submittedName>
</protein>
<proteinExistence type="predicted"/>
<gene>
    <name evidence="2" type="ORF">AL0467_1253</name>
</gene>
<accession>A0A1X2YUZ7</accession>
<evidence type="ECO:0000313" key="3">
    <source>
        <dbReference type="Proteomes" id="UP000193208"/>
    </source>
</evidence>
<dbReference type="AlphaFoldDB" id="A0A1X2YUZ7"/>
<organism evidence="2 3">
    <name type="scientific">Bifidobacterium adolescentis</name>
    <dbReference type="NCBI Taxonomy" id="1680"/>
    <lineage>
        <taxon>Bacteria</taxon>
        <taxon>Bacillati</taxon>
        <taxon>Actinomycetota</taxon>
        <taxon>Actinomycetes</taxon>
        <taxon>Bifidobacteriales</taxon>
        <taxon>Bifidobacteriaceae</taxon>
        <taxon>Bifidobacterium</taxon>
    </lineage>
</organism>
<evidence type="ECO:0000256" key="1">
    <source>
        <dbReference type="SAM" id="Phobius"/>
    </source>
</evidence>
<reference evidence="2 3" key="1">
    <citation type="journal article" date="2016" name="Sci. Rep.">
        <title>Evaluation of genetic diversity among strains of the human gut commensal Bifidobacterium adolescentis.</title>
        <authorList>
            <person name="Duranti S."/>
            <person name="Milani C."/>
            <person name="Lugli G.A."/>
            <person name="Mancabelli L."/>
            <person name="Turroni F."/>
            <person name="Ferrario C."/>
            <person name="Mangifesta M."/>
            <person name="Viappiani A."/>
            <person name="Sanchez B."/>
            <person name="Margolles A."/>
            <person name="van Sinderen D."/>
            <person name="Ventura M."/>
        </authorList>
    </citation>
    <scope>NUCLEOTIDE SEQUENCE [LARGE SCALE GENOMIC DNA]</scope>
    <source>
        <strain evidence="2 3">AL46-7</strain>
    </source>
</reference>
<evidence type="ECO:0000313" key="2">
    <source>
        <dbReference type="EMBL" id="OSH00051.1"/>
    </source>
</evidence>
<feature type="transmembrane region" description="Helical" evidence="1">
    <location>
        <begin position="44"/>
        <end position="62"/>
    </location>
</feature>
<name>A0A1X2YUZ7_BIFAD</name>